<comment type="cofactor">
    <cofactor evidence="1">
        <name>Zn(2+)</name>
        <dbReference type="ChEBI" id="CHEBI:29105"/>
    </cofactor>
</comment>
<evidence type="ECO:0000313" key="21">
    <source>
        <dbReference type="Proteomes" id="UP001165413"/>
    </source>
</evidence>
<feature type="domain" description="Coenzyme PQQ synthesis protein F-like C-terminal lobe" evidence="19">
    <location>
        <begin position="790"/>
        <end position="883"/>
    </location>
</feature>
<evidence type="ECO:0000256" key="11">
    <source>
        <dbReference type="ARBA" id="ARBA00029597"/>
    </source>
</evidence>
<proteinExistence type="inferred from homology"/>
<feature type="domain" description="Peptidase M16 middle/third" evidence="18">
    <location>
        <begin position="410"/>
        <end position="686"/>
    </location>
</feature>
<dbReference type="PROSITE" id="PS00143">
    <property type="entry name" value="INSULINASE"/>
    <property type="match status" value="1"/>
</dbReference>
<dbReference type="InterPro" id="IPR054734">
    <property type="entry name" value="PqqF-like_C_4"/>
</dbReference>
<evidence type="ECO:0000259" key="17">
    <source>
        <dbReference type="Pfam" id="PF05193"/>
    </source>
</evidence>
<keyword evidence="21" id="KW-1185">Reference proteome</keyword>
<dbReference type="AlphaFoldDB" id="A0AA41X4N1"/>
<evidence type="ECO:0000256" key="14">
    <source>
        <dbReference type="RuleBase" id="RU004447"/>
    </source>
</evidence>
<dbReference type="InterPro" id="IPR011765">
    <property type="entry name" value="Pept_M16_N"/>
</dbReference>
<dbReference type="GO" id="GO:0006508">
    <property type="term" value="P:proteolysis"/>
    <property type="evidence" value="ECO:0007669"/>
    <property type="project" value="UniProtKB-KW"/>
</dbReference>
<evidence type="ECO:0000256" key="8">
    <source>
        <dbReference type="ARBA" id="ARBA00022801"/>
    </source>
</evidence>
<evidence type="ECO:0000256" key="9">
    <source>
        <dbReference type="ARBA" id="ARBA00022833"/>
    </source>
</evidence>
<dbReference type="InterPro" id="IPR007863">
    <property type="entry name" value="Peptidase_M16_C"/>
</dbReference>
<dbReference type="InterPro" id="IPR001431">
    <property type="entry name" value="Pept_M16_Zn_BS"/>
</dbReference>
<dbReference type="PANTHER" id="PTHR43690:SF18">
    <property type="entry name" value="INSULIN-DEGRADING ENZYME-RELATED"/>
    <property type="match status" value="1"/>
</dbReference>
<comment type="caution">
    <text evidence="20">The sequence shown here is derived from an EMBL/GenBank/DDBJ whole genome shotgun (WGS) entry which is preliminary data.</text>
</comment>
<feature type="signal peptide" evidence="15">
    <location>
        <begin position="1"/>
        <end position="26"/>
    </location>
</feature>
<comment type="similarity">
    <text evidence="3 14">Belongs to the peptidase M16 family.</text>
</comment>
<evidence type="ECO:0000256" key="12">
    <source>
        <dbReference type="ARBA" id="ARBA00031184"/>
    </source>
</evidence>
<dbReference type="Pfam" id="PF22456">
    <property type="entry name" value="PqqF-like_C_4"/>
    <property type="match status" value="1"/>
</dbReference>
<keyword evidence="8" id="KW-0378">Hydrolase</keyword>
<evidence type="ECO:0000256" key="7">
    <source>
        <dbReference type="ARBA" id="ARBA00022723"/>
    </source>
</evidence>
<evidence type="ECO:0000256" key="6">
    <source>
        <dbReference type="ARBA" id="ARBA00022670"/>
    </source>
</evidence>
<keyword evidence="15" id="KW-0732">Signal</keyword>
<dbReference type="Proteomes" id="UP001165413">
    <property type="component" value="Unassembled WGS sequence"/>
</dbReference>
<dbReference type="EMBL" id="JANATA010000020">
    <property type="protein sequence ID" value="MCP3429403.1"/>
    <property type="molecule type" value="Genomic_DNA"/>
</dbReference>
<gene>
    <name evidence="20" type="ORF">NLF92_10645</name>
</gene>
<dbReference type="GO" id="GO:0005737">
    <property type="term" value="C:cytoplasm"/>
    <property type="evidence" value="ECO:0007669"/>
    <property type="project" value="UniProtKB-ARBA"/>
</dbReference>
<evidence type="ECO:0000256" key="4">
    <source>
        <dbReference type="ARBA" id="ARBA00012449"/>
    </source>
</evidence>
<dbReference type="SUPFAM" id="SSF63411">
    <property type="entry name" value="LuxS/MPP-like metallohydrolase"/>
    <property type="match status" value="4"/>
</dbReference>
<dbReference type="FunFam" id="3.30.830.10:FF:000012">
    <property type="entry name" value="Protease 3"/>
    <property type="match status" value="1"/>
</dbReference>
<reference evidence="20" key="1">
    <citation type="submission" date="2022-07" db="EMBL/GenBank/DDBJ databases">
        <title>Characterization of the Novel Bacterium Alteromonas immobilis LMIT006 and Alteromonas gregis LMIT007.</title>
        <authorList>
            <person name="Lin X."/>
        </authorList>
    </citation>
    <scope>NUCLEOTIDE SEQUENCE</scope>
    <source>
        <strain evidence="20">LMIT007</strain>
    </source>
</reference>
<keyword evidence="7" id="KW-0479">Metal-binding</keyword>
<dbReference type="InterPro" id="IPR032632">
    <property type="entry name" value="Peptidase_M16_M"/>
</dbReference>
<evidence type="ECO:0000256" key="5">
    <source>
        <dbReference type="ARBA" id="ARBA00017565"/>
    </source>
</evidence>
<evidence type="ECO:0000259" key="18">
    <source>
        <dbReference type="Pfam" id="PF16187"/>
    </source>
</evidence>
<evidence type="ECO:0000256" key="2">
    <source>
        <dbReference type="ARBA" id="ARBA00002184"/>
    </source>
</evidence>
<evidence type="ECO:0000256" key="15">
    <source>
        <dbReference type="SAM" id="SignalP"/>
    </source>
</evidence>
<dbReference type="Pfam" id="PF00675">
    <property type="entry name" value="Peptidase_M16"/>
    <property type="match status" value="1"/>
</dbReference>
<sequence length="967" mass="108654">MKNNIPTRWKLASVSALVISLLGLSACSQTPTAVTTQTSLVPETLVTSPNDDREYATMTLPNGINVILVSDESVEKSAAALSVGVGLLQDPMTQQGMAHYLEHMLFLGTEKFPDTNEYTEFMTQNGGQHNAYTWLDITNYMFKINNDAFPEALDRFSDFFKAPKLYPEYTEKEINAVNAEWSMRREMDFFGQFKLARKMMGEHPANRFLIGNLETLGDKENSKLHPETVAFFEQYYSANIMNVAMIANRPLAEMKMLATNYFADIPNKNIPDPDVTDTLDLSQVGGKRVHYAPNQDVKQLNLDFTIRNNMADFAVKPNQYLAYLLYSEMPGTPAQLLRDKGWVSSFTAGAAPNQYGNYGTFYVNIELTDLGMQHREEIVALVMQYIDLIREEGVDQKYFNEIRTSLQNQFTFLEKGDEFGYVSNLAAAMQDYPLTNAINAGFTYAEFDEQAINNVLAQLTPETLKVWYISQQEKTDSQLHFYDGKYRIVDITDAEIATWQQPSEIAMNLPKVNTLLPENFKVFDLPDELKAQPKIVFDEAGIKVWQFASQDFPDQPKGLAKIYVNNPDNLSNIKNEVLLSIWADLYDLQTAALATEASIAGMNMSFSALNGFELTLNGFTDKQAALLENALTALEIDITEQGFAQAVDRYVRNITNAGKAFPINQVINKYRELVRSGVYSEEDLIATAQSLTVSDLQQVLQSTLANNQVRIFAFGNYAQADVQAMVAKLRAILPEQRTVTEYARSGRWAPQTGEVLVYQKDIDVADVALIDMHVHPQKGVAQRAQGLILQSHFRTVAFDKLRTEEQLAYAVGGFAPAIDDYTGLGLYIQTPVKGPADMQARFAAFKTEYAKALAEMTPELFGQLKNAALVSLKEQPKNLSDEVGPFIADWYQEKFSFDTQDKLIAAVEKVTLDDIKDFYQQTMLNPTAARLNIQLRGTKFVDKAFADLPNQTLITDVSELKAIMQYQ</sequence>
<accession>A0AA41X4N1</accession>
<feature type="domain" description="Peptidase M16 C-terminal" evidence="17">
    <location>
        <begin position="230"/>
        <end position="406"/>
    </location>
</feature>
<dbReference type="Gene3D" id="3.30.830.10">
    <property type="entry name" value="Metalloenzyme, LuxS/M16 peptidase-like"/>
    <property type="match status" value="4"/>
</dbReference>
<comment type="function">
    <text evidence="2">Endopeptidase that degrades small peptides of less than 7 kDa, such as glucagon and insulin.</text>
</comment>
<feature type="chain" id="PRO_5041365019" description="Protease 3" evidence="15">
    <location>
        <begin position="27"/>
        <end position="967"/>
    </location>
</feature>
<name>A0AA41X4N1_9ALTE</name>
<evidence type="ECO:0000256" key="1">
    <source>
        <dbReference type="ARBA" id="ARBA00001947"/>
    </source>
</evidence>
<feature type="domain" description="Peptidase M16 N-terminal" evidence="16">
    <location>
        <begin position="66"/>
        <end position="201"/>
    </location>
</feature>
<evidence type="ECO:0000256" key="10">
    <source>
        <dbReference type="ARBA" id="ARBA00023049"/>
    </source>
</evidence>
<dbReference type="PROSITE" id="PS51257">
    <property type="entry name" value="PROKAR_LIPOPROTEIN"/>
    <property type="match status" value="1"/>
</dbReference>
<keyword evidence="10" id="KW-0482">Metalloprotease</keyword>
<dbReference type="Pfam" id="PF16187">
    <property type="entry name" value="Peptidase_M16_M"/>
    <property type="match status" value="1"/>
</dbReference>
<dbReference type="RefSeq" id="WP_254101692.1">
    <property type="nucleotide sequence ID" value="NZ_JANATA010000020.1"/>
</dbReference>
<evidence type="ECO:0000256" key="3">
    <source>
        <dbReference type="ARBA" id="ARBA00007261"/>
    </source>
</evidence>
<keyword evidence="9" id="KW-0862">Zinc</keyword>
<evidence type="ECO:0000313" key="20">
    <source>
        <dbReference type="EMBL" id="MCP3429403.1"/>
    </source>
</evidence>
<evidence type="ECO:0000256" key="13">
    <source>
        <dbReference type="ARBA" id="ARBA00033450"/>
    </source>
</evidence>
<dbReference type="PANTHER" id="PTHR43690">
    <property type="entry name" value="NARDILYSIN"/>
    <property type="match status" value="1"/>
</dbReference>
<dbReference type="InterPro" id="IPR011249">
    <property type="entry name" value="Metalloenz_LuxS/M16"/>
</dbReference>
<keyword evidence="6" id="KW-0645">Protease</keyword>
<dbReference type="GO" id="GO:0004222">
    <property type="term" value="F:metalloendopeptidase activity"/>
    <property type="evidence" value="ECO:0007669"/>
    <property type="project" value="UniProtKB-EC"/>
</dbReference>
<dbReference type="EC" id="3.4.24.55" evidence="4"/>
<organism evidence="20 21">
    <name type="scientific">Opacimonas viscosa</name>
    <dbReference type="NCBI Taxonomy" id="2961944"/>
    <lineage>
        <taxon>Bacteria</taxon>
        <taxon>Pseudomonadati</taxon>
        <taxon>Pseudomonadota</taxon>
        <taxon>Gammaproteobacteria</taxon>
        <taxon>Alteromonadales</taxon>
        <taxon>Alteromonadaceae</taxon>
        <taxon>Opacimonas</taxon>
    </lineage>
</organism>
<dbReference type="InterPro" id="IPR050626">
    <property type="entry name" value="Peptidase_M16"/>
</dbReference>
<protein>
    <recommendedName>
        <fullName evidence="5">Protease 3</fullName>
        <ecNumber evidence="4">3.4.24.55</ecNumber>
    </recommendedName>
    <alternativeName>
        <fullName evidence="13">Pitrilysin</fullName>
    </alternativeName>
    <alternativeName>
        <fullName evidence="12">Protease III</fullName>
    </alternativeName>
    <alternativeName>
        <fullName evidence="11">Protease pi</fullName>
    </alternativeName>
</protein>
<evidence type="ECO:0000259" key="16">
    <source>
        <dbReference type="Pfam" id="PF00675"/>
    </source>
</evidence>
<dbReference type="Pfam" id="PF05193">
    <property type="entry name" value="Peptidase_M16_C"/>
    <property type="match status" value="1"/>
</dbReference>
<dbReference type="GO" id="GO:0046872">
    <property type="term" value="F:metal ion binding"/>
    <property type="evidence" value="ECO:0007669"/>
    <property type="project" value="UniProtKB-KW"/>
</dbReference>
<evidence type="ECO:0000259" key="19">
    <source>
        <dbReference type="Pfam" id="PF22456"/>
    </source>
</evidence>